<organism evidence="6 7">
    <name type="scientific">Candidatus Marimicrobium litorale</name>
    <dbReference type="NCBI Taxonomy" id="2518991"/>
    <lineage>
        <taxon>Bacteria</taxon>
        <taxon>Pseudomonadati</taxon>
        <taxon>Pseudomonadota</taxon>
        <taxon>Gammaproteobacteria</taxon>
        <taxon>Cellvibrionales</taxon>
        <taxon>Halieaceae</taxon>
        <taxon>Marimicrobium</taxon>
    </lineage>
</organism>
<gene>
    <name evidence="6" type="ORF">EYC82_14660</name>
</gene>
<keyword evidence="4 5" id="KW-0472">Membrane</keyword>
<evidence type="ECO:0000256" key="2">
    <source>
        <dbReference type="ARBA" id="ARBA00022692"/>
    </source>
</evidence>
<feature type="transmembrane region" description="Helical" evidence="5">
    <location>
        <begin position="63"/>
        <end position="82"/>
    </location>
</feature>
<feature type="transmembrane region" description="Helical" evidence="5">
    <location>
        <begin position="102"/>
        <end position="124"/>
    </location>
</feature>
<feature type="transmembrane region" description="Helical" evidence="5">
    <location>
        <begin position="39"/>
        <end position="56"/>
    </location>
</feature>
<comment type="caution">
    <text evidence="6">The sequence shown here is derived from an EMBL/GenBank/DDBJ whole genome shotgun (WGS) entry which is preliminary data.</text>
</comment>
<evidence type="ECO:0000256" key="3">
    <source>
        <dbReference type="ARBA" id="ARBA00022989"/>
    </source>
</evidence>
<evidence type="ECO:0000256" key="4">
    <source>
        <dbReference type="ARBA" id="ARBA00023136"/>
    </source>
</evidence>
<comment type="subcellular location">
    <subcellularLocation>
        <location evidence="1">Membrane</location>
        <topology evidence="1">Multi-pass membrane protein</topology>
    </subcellularLocation>
</comment>
<keyword evidence="3 5" id="KW-1133">Transmembrane helix</keyword>
<dbReference type="InterPro" id="IPR003752">
    <property type="entry name" value="DiS_bond_form_DsbB/BdbC"/>
</dbReference>
<keyword evidence="7" id="KW-1185">Reference proteome</keyword>
<feature type="transmembrane region" description="Helical" evidence="5">
    <location>
        <begin position="145"/>
        <end position="164"/>
    </location>
</feature>
<evidence type="ECO:0000256" key="5">
    <source>
        <dbReference type="SAM" id="Phobius"/>
    </source>
</evidence>
<keyword evidence="2 5" id="KW-0812">Transmembrane</keyword>
<reference evidence="6" key="1">
    <citation type="submission" date="2019-02" db="EMBL/GenBank/DDBJ databases">
        <authorList>
            <person name="Li S.-H."/>
        </authorList>
    </citation>
    <scope>NUCLEOTIDE SEQUENCE</scope>
    <source>
        <strain evidence="6">IMCC11814</strain>
    </source>
</reference>
<dbReference type="Pfam" id="PF02600">
    <property type="entry name" value="DsbB"/>
    <property type="match status" value="1"/>
</dbReference>
<dbReference type="RefSeq" id="WP_279250303.1">
    <property type="nucleotide sequence ID" value="NZ_SHNO01000001.1"/>
</dbReference>
<accession>A0ABT3T8K0</accession>
<name>A0ABT3T8K0_9GAMM</name>
<protein>
    <submittedName>
        <fullName evidence="6">Disulfide bond formation protein B</fullName>
    </submittedName>
</protein>
<dbReference type="SUPFAM" id="SSF158442">
    <property type="entry name" value="DsbB-like"/>
    <property type="match status" value="1"/>
</dbReference>
<dbReference type="InterPro" id="IPR023380">
    <property type="entry name" value="DsbB-like_sf"/>
</dbReference>
<dbReference type="EMBL" id="SHNO01000001">
    <property type="protein sequence ID" value="MCX2978606.1"/>
    <property type="molecule type" value="Genomic_DNA"/>
</dbReference>
<proteinExistence type="predicted"/>
<evidence type="ECO:0000313" key="7">
    <source>
        <dbReference type="Proteomes" id="UP001143304"/>
    </source>
</evidence>
<sequence>MSVYRKLNALGLIVISGMLCFALLDQFVAHELPCPLCLLQRVGFVAVGMGVLFNVMRGPRPAHYSFSMLAALVGGAVALRQVSLHVIPGTPPYGAPFLGYHFYTWAFIWFAVALTVLAVITSFARQYVNDDGFLPLTRQPWLGKIAVIMFLIIIAVNVLSTFALCGPGVCPDNPVSYWIFG</sequence>
<dbReference type="Gene3D" id="1.20.1550.10">
    <property type="entry name" value="DsbB-like"/>
    <property type="match status" value="1"/>
</dbReference>
<evidence type="ECO:0000313" key="6">
    <source>
        <dbReference type="EMBL" id="MCX2978606.1"/>
    </source>
</evidence>
<dbReference type="Proteomes" id="UP001143304">
    <property type="component" value="Unassembled WGS sequence"/>
</dbReference>
<evidence type="ECO:0000256" key="1">
    <source>
        <dbReference type="ARBA" id="ARBA00004141"/>
    </source>
</evidence>